<dbReference type="PANTHER" id="PTHR12406:SF46">
    <property type="entry name" value="PATATIN-LIKE PHOSPHOLIPASE DOMAIN-CONTAINING PROTEIN 2"/>
    <property type="match status" value="1"/>
</dbReference>
<feature type="short sequence motif" description="GXGXXG" evidence="2">
    <location>
        <begin position="1003"/>
        <end position="1008"/>
    </location>
</feature>
<reference evidence="6 7" key="2">
    <citation type="submission" date="2019-01" db="EMBL/GenBank/DDBJ databases">
        <title>The decoding of complex shrimp genome reveals the adaptation for benthos swimmer, frequently molting mechanism and breeding impact on genome.</title>
        <authorList>
            <person name="Sun Y."/>
            <person name="Gao Y."/>
            <person name="Yu Y."/>
        </authorList>
    </citation>
    <scope>NUCLEOTIDE SEQUENCE [LARGE SCALE GENOMIC DNA]</scope>
    <source>
        <tissue evidence="6">Muscle</tissue>
    </source>
</reference>
<keyword evidence="4" id="KW-0472">Membrane</keyword>
<feature type="region of interest" description="Disordered" evidence="3">
    <location>
        <begin position="612"/>
        <end position="759"/>
    </location>
</feature>
<feature type="compositionally biased region" description="Basic and acidic residues" evidence="3">
    <location>
        <begin position="108"/>
        <end position="131"/>
    </location>
</feature>
<dbReference type="PANTHER" id="PTHR12406">
    <property type="entry name" value="CALCIUM-INDEPENDENT PHOSPHOLIPASE A2 IPLA2 -RELATED"/>
    <property type="match status" value="1"/>
</dbReference>
<dbReference type="InterPro" id="IPR002641">
    <property type="entry name" value="PNPLA_dom"/>
</dbReference>
<protein>
    <submittedName>
        <fullName evidence="6">Brummer, isoform B</fullName>
    </submittedName>
</protein>
<feature type="transmembrane region" description="Helical" evidence="4">
    <location>
        <begin position="996"/>
        <end position="1018"/>
    </location>
</feature>
<evidence type="ECO:0000256" key="1">
    <source>
        <dbReference type="ARBA" id="ARBA00023098"/>
    </source>
</evidence>
<feature type="transmembrane region" description="Helical" evidence="4">
    <location>
        <begin position="1030"/>
        <end position="1049"/>
    </location>
</feature>
<accession>A0A423TRC9</accession>
<feature type="compositionally biased region" description="Polar residues" evidence="3">
    <location>
        <begin position="62"/>
        <end position="72"/>
    </location>
</feature>
<feature type="short sequence motif" description="GXSXG" evidence="2">
    <location>
        <begin position="1032"/>
        <end position="1036"/>
    </location>
</feature>
<feature type="active site" description="Nucleophile" evidence="2">
    <location>
        <position position="1034"/>
    </location>
</feature>
<feature type="compositionally biased region" description="Polar residues" evidence="3">
    <location>
        <begin position="581"/>
        <end position="597"/>
    </location>
</feature>
<feature type="domain" description="PNPLA" evidence="5">
    <location>
        <begin position="999"/>
        <end position="1163"/>
    </location>
</feature>
<dbReference type="OrthoDB" id="6381704at2759"/>
<evidence type="ECO:0000256" key="3">
    <source>
        <dbReference type="SAM" id="MobiDB-lite"/>
    </source>
</evidence>
<dbReference type="InterPro" id="IPR033562">
    <property type="entry name" value="PLPL"/>
</dbReference>
<dbReference type="InterPro" id="IPR016035">
    <property type="entry name" value="Acyl_Trfase/lysoPLipase"/>
</dbReference>
<keyword evidence="4" id="KW-1133">Transmembrane helix</keyword>
<feature type="region of interest" description="Disordered" evidence="3">
    <location>
        <begin position="432"/>
        <end position="597"/>
    </location>
</feature>
<dbReference type="SUPFAM" id="SSF52151">
    <property type="entry name" value="FabD/lysophospholipase-like"/>
    <property type="match status" value="1"/>
</dbReference>
<comment type="caution">
    <text evidence="6">The sequence shown here is derived from an EMBL/GenBank/DDBJ whole genome shotgun (WGS) entry which is preliminary data.</text>
</comment>
<evidence type="ECO:0000256" key="2">
    <source>
        <dbReference type="PROSITE-ProRule" id="PRU01161"/>
    </source>
</evidence>
<dbReference type="GO" id="GO:0005811">
    <property type="term" value="C:lipid droplet"/>
    <property type="evidence" value="ECO:0007669"/>
    <property type="project" value="TreeGrafter"/>
</dbReference>
<keyword evidence="4" id="KW-0812">Transmembrane</keyword>
<sequence>MSIEEPDQYESLTVNETDDQQYLKRELEPRRSIGAELINFFARRLSIQPINPAEEDSEEDTVNNTKPINVTPQGLLADQDISSPRSTSPELDAKRLSRGSATSITEEPYIKAEIDRLSRSSSPEGEKERSPRSRSSSPEGEKERSPRRSFSESENTDLPEPQHLHPRKSIGAEVLDFLVRRLSTQSTPQDVEERTLSPIAGLESEILSRVSPRGSSTNLEISTSHRNSTAGLEESQNQITESEMVELLVRRLSNKSLPDEDDTISPNLENEGTATLSQKSLKDILDNRSSIASSVDEEIINILTSRKMSTEELSRPLEKTDGSVVEELNTTDQLSHTPGMDEAQVAGVSSESPLSKAHEPGVEHLQHRKSIGAEILDFFVRRLSKEPAVDRDNQVAEEPSMLEPETEVYSSPRASLFSPDIRIEVSEYNDVQEIDKSHRGSDASIHSYNSSKDSFDEPEKFKTPRQSISDIDIQAESPRGSTAGLEIQKSPRGSTAFRNLQEVQKFKRFNSRRGSEISSTAGLEVQKSPRGSTAGLEVQKSPRGSTAGLEVQKSPRGSTAGRFRNLQRFNSRIGGSKSPREVQQQRGSEINSQEVQQQDWRFRNLQEVQQQRGSEISQRFNSGLEVQKSPRGSTAGLEVQKSPRGQQQENQEVQQQVEVQISKRFNSSGGSEISKRFNSRTQKSPRGSTAGLEVQKSPRGSTAGFRAELSTAGLEVQKSPRGSTAGLKVQKSPRGSISEAQPEVQLRTRGSTSREDTQQNRRSLIKYINDQEDNLPEICSSPETVEPTHASDTEDTLDLIGSTSDNESDSDLETVLNITDLDSPDAMIHELDPFRNKALSSSRTKINVADSRRGDGYNTDSELVVSKAKQSSIYIEESPSIIIALYDHIMTILTLPDLSLDAYSITQVSKSKLTESSQQLDRRASPPAIESRVPRPLTEPDAGKTVRELEHEKETLTQTSNTVAGKGRSKWNIMPSVSRLDTTVQEYQRKKSLNEISAVTFCGCGFLGVYLVGAATYLQERAPWLLRGRIGGSSVGSLIATCIVCNIPLQVIRENLLATAKASRSFFLGPLNPAFPIEEPLLKNLLKILPEDAHLRANDQRNTRPCPTHLQVVNQYKSREELVRAVLCCCFLPGISGFSVPTFHGRRYLDGGMTNNMPLKGPNTLAINAFAGEFDVCPMDNDYQTKWLTTALNQTLEMTMINLRRFFLALVPPNPEELDEFYWQGYEDAKRSLAGRV</sequence>
<dbReference type="Pfam" id="PF01734">
    <property type="entry name" value="Patatin"/>
    <property type="match status" value="1"/>
</dbReference>
<dbReference type="GO" id="GO:0016020">
    <property type="term" value="C:membrane"/>
    <property type="evidence" value="ECO:0007669"/>
    <property type="project" value="TreeGrafter"/>
</dbReference>
<dbReference type="GO" id="GO:0004806">
    <property type="term" value="F:triacylglycerol lipase activity"/>
    <property type="evidence" value="ECO:0007669"/>
    <property type="project" value="TreeGrafter"/>
</dbReference>
<dbReference type="GO" id="GO:0019433">
    <property type="term" value="P:triglyceride catabolic process"/>
    <property type="evidence" value="ECO:0007669"/>
    <property type="project" value="TreeGrafter"/>
</dbReference>
<gene>
    <name evidence="6" type="ORF">C7M84_002299</name>
</gene>
<dbReference type="GO" id="GO:0005737">
    <property type="term" value="C:cytoplasm"/>
    <property type="evidence" value="ECO:0007669"/>
    <property type="project" value="TreeGrafter"/>
</dbReference>
<feature type="compositionally biased region" description="Polar residues" evidence="3">
    <location>
        <begin position="80"/>
        <end position="89"/>
    </location>
</feature>
<dbReference type="Proteomes" id="UP000283509">
    <property type="component" value="Unassembled WGS sequence"/>
</dbReference>
<feature type="compositionally biased region" description="Polar residues" evidence="3">
    <location>
        <begin position="491"/>
        <end position="502"/>
    </location>
</feature>
<name>A0A423TRC9_PENVA</name>
<evidence type="ECO:0000313" key="6">
    <source>
        <dbReference type="EMBL" id="ROT78991.1"/>
    </source>
</evidence>
<feature type="region of interest" description="Disordered" evidence="3">
    <location>
        <begin position="391"/>
        <end position="411"/>
    </location>
</feature>
<feature type="compositionally biased region" description="Basic and acidic residues" evidence="3">
    <location>
        <begin position="139"/>
        <end position="151"/>
    </location>
</feature>
<evidence type="ECO:0000256" key="4">
    <source>
        <dbReference type="SAM" id="Phobius"/>
    </source>
</evidence>
<keyword evidence="2" id="KW-0442">Lipid degradation</keyword>
<keyword evidence="7" id="KW-1185">Reference proteome</keyword>
<feature type="region of interest" description="Disordered" evidence="3">
    <location>
        <begin position="914"/>
        <end position="944"/>
    </location>
</feature>
<dbReference type="PROSITE" id="PS51635">
    <property type="entry name" value="PNPLA"/>
    <property type="match status" value="1"/>
</dbReference>
<feature type="region of interest" description="Disordered" evidence="3">
    <location>
        <begin position="207"/>
        <end position="239"/>
    </location>
</feature>
<feature type="compositionally biased region" description="Polar residues" evidence="3">
    <location>
        <begin position="612"/>
        <end position="621"/>
    </location>
</feature>
<feature type="region of interest" description="Disordered" evidence="3">
    <location>
        <begin position="772"/>
        <end position="793"/>
    </location>
</feature>
<keyword evidence="1 2" id="KW-0443">Lipid metabolism</keyword>
<feature type="compositionally biased region" description="Low complexity" evidence="3">
    <location>
        <begin position="646"/>
        <end position="660"/>
    </location>
</feature>
<evidence type="ECO:0000313" key="7">
    <source>
        <dbReference type="Proteomes" id="UP000283509"/>
    </source>
</evidence>
<dbReference type="GO" id="GO:0055088">
    <property type="term" value="P:lipid homeostasis"/>
    <property type="evidence" value="ECO:0007669"/>
    <property type="project" value="TreeGrafter"/>
</dbReference>
<proteinExistence type="predicted"/>
<reference evidence="6 7" key="1">
    <citation type="submission" date="2018-04" db="EMBL/GenBank/DDBJ databases">
        <authorList>
            <person name="Zhang X."/>
            <person name="Yuan J."/>
            <person name="Li F."/>
            <person name="Xiang J."/>
        </authorList>
    </citation>
    <scope>NUCLEOTIDE SEQUENCE [LARGE SCALE GENOMIC DNA]</scope>
    <source>
        <tissue evidence="6">Muscle</tissue>
    </source>
</reference>
<keyword evidence="2" id="KW-0378">Hydrolase</keyword>
<organism evidence="6 7">
    <name type="scientific">Penaeus vannamei</name>
    <name type="common">Whiteleg shrimp</name>
    <name type="synonym">Litopenaeus vannamei</name>
    <dbReference type="NCBI Taxonomy" id="6689"/>
    <lineage>
        <taxon>Eukaryota</taxon>
        <taxon>Metazoa</taxon>
        <taxon>Ecdysozoa</taxon>
        <taxon>Arthropoda</taxon>
        <taxon>Crustacea</taxon>
        <taxon>Multicrustacea</taxon>
        <taxon>Malacostraca</taxon>
        <taxon>Eumalacostraca</taxon>
        <taxon>Eucarida</taxon>
        <taxon>Decapoda</taxon>
        <taxon>Dendrobranchiata</taxon>
        <taxon>Penaeoidea</taxon>
        <taxon>Penaeidae</taxon>
        <taxon>Penaeus</taxon>
    </lineage>
</organism>
<dbReference type="Gene3D" id="3.40.1090.10">
    <property type="entry name" value="Cytosolic phospholipase A2 catalytic domain"/>
    <property type="match status" value="2"/>
</dbReference>
<feature type="active site" description="Proton acceptor" evidence="2">
    <location>
        <position position="1150"/>
    </location>
</feature>
<evidence type="ECO:0000259" key="5">
    <source>
        <dbReference type="PROSITE" id="PS51635"/>
    </source>
</evidence>
<dbReference type="AlphaFoldDB" id="A0A423TRC9"/>
<feature type="short sequence motif" description="DGA/G" evidence="2">
    <location>
        <begin position="1150"/>
        <end position="1152"/>
    </location>
</feature>
<feature type="region of interest" description="Disordered" evidence="3">
    <location>
        <begin position="1"/>
        <end position="25"/>
    </location>
</feature>
<feature type="compositionally biased region" description="Polar residues" evidence="3">
    <location>
        <begin position="213"/>
        <end position="239"/>
    </location>
</feature>
<dbReference type="EMBL" id="QCYY01001306">
    <property type="protein sequence ID" value="ROT78991.1"/>
    <property type="molecule type" value="Genomic_DNA"/>
</dbReference>
<feature type="compositionally biased region" description="Basic and acidic residues" evidence="3">
    <location>
        <begin position="453"/>
        <end position="462"/>
    </location>
</feature>
<feature type="region of interest" description="Disordered" evidence="3">
    <location>
        <begin position="49"/>
        <end position="169"/>
    </location>
</feature>